<name>L0DDN6_SINAD</name>
<gene>
    <name evidence="2" type="ordered locus">Sinac_2472</name>
</gene>
<sequence length="395" mass="42703">MIQGSGEDRLRVGRRTVVAHLTASPFFGGPERQMIGLATSLPADVRSVFLAFTEGGRARPFLEALSSEGVEALELRENKPHYRAAVHEVARQLVRIGADVLCCHGYKPDILGWLAARQAGIPVIAVSRGWTAATVKVRFNEGLDRLCLRGMDRVVCVSEGQAVKVRCAGVSTDRVIVIRNAIRAARFDSADPADGVWLRGLFPTPPSRVVGAAGRLSPEKGFGVLVEAARRVVRENSDVGFVIFGDGPLHADLERQIGESGLADRFLLAGFRDDLDRIIPHFDLFTLPSFTEGLPNVALEASAASVPVVATAVGGTPEVIEEGVNGRLVPPGDAAALADRLLDALRDDEGRWSMGRRGRQRVQEQFTFEAQASHYHRLFDELTSLAPGYHHPAVG</sequence>
<organism evidence="2 3">
    <name type="scientific">Singulisphaera acidiphila (strain ATCC BAA-1392 / DSM 18658 / VKM B-2454 / MOB10)</name>
    <dbReference type="NCBI Taxonomy" id="886293"/>
    <lineage>
        <taxon>Bacteria</taxon>
        <taxon>Pseudomonadati</taxon>
        <taxon>Planctomycetota</taxon>
        <taxon>Planctomycetia</taxon>
        <taxon>Isosphaerales</taxon>
        <taxon>Isosphaeraceae</taxon>
        <taxon>Singulisphaera</taxon>
    </lineage>
</organism>
<evidence type="ECO:0000259" key="1">
    <source>
        <dbReference type="Pfam" id="PF13579"/>
    </source>
</evidence>
<dbReference type="HOGENOM" id="CLU_009583_0_3_0"/>
<dbReference type="Pfam" id="PF13579">
    <property type="entry name" value="Glyco_trans_4_4"/>
    <property type="match status" value="1"/>
</dbReference>
<dbReference type="RefSeq" id="WP_015245933.1">
    <property type="nucleotide sequence ID" value="NC_019892.1"/>
</dbReference>
<dbReference type="STRING" id="886293.Sinac_2472"/>
<evidence type="ECO:0000313" key="2">
    <source>
        <dbReference type="EMBL" id="AGA26781.1"/>
    </source>
</evidence>
<proteinExistence type="predicted"/>
<dbReference type="AlphaFoldDB" id="L0DDN6"/>
<reference evidence="2 3" key="1">
    <citation type="submission" date="2012-02" db="EMBL/GenBank/DDBJ databases">
        <title>Complete sequence of chromosome of Singulisphaera acidiphila DSM 18658.</title>
        <authorList>
            <consortium name="US DOE Joint Genome Institute (JGI-PGF)"/>
            <person name="Lucas S."/>
            <person name="Copeland A."/>
            <person name="Lapidus A."/>
            <person name="Glavina del Rio T."/>
            <person name="Dalin E."/>
            <person name="Tice H."/>
            <person name="Bruce D."/>
            <person name="Goodwin L."/>
            <person name="Pitluck S."/>
            <person name="Peters L."/>
            <person name="Ovchinnikova G."/>
            <person name="Chertkov O."/>
            <person name="Kyrpides N."/>
            <person name="Mavromatis K."/>
            <person name="Ivanova N."/>
            <person name="Brettin T."/>
            <person name="Detter J.C."/>
            <person name="Han C."/>
            <person name="Larimer F."/>
            <person name="Land M."/>
            <person name="Hauser L."/>
            <person name="Markowitz V."/>
            <person name="Cheng J.-F."/>
            <person name="Hugenholtz P."/>
            <person name="Woyke T."/>
            <person name="Wu D."/>
            <person name="Tindall B."/>
            <person name="Pomrenke H."/>
            <person name="Brambilla E."/>
            <person name="Klenk H.-P."/>
            <person name="Eisen J.A."/>
        </authorList>
    </citation>
    <scope>NUCLEOTIDE SEQUENCE [LARGE SCALE GENOMIC DNA]</scope>
    <source>
        <strain evidence="3">ATCC BAA-1392 / DSM 18658 / VKM B-2454 / MOB10</strain>
    </source>
</reference>
<dbReference type="EMBL" id="CP003364">
    <property type="protein sequence ID" value="AGA26781.1"/>
    <property type="molecule type" value="Genomic_DNA"/>
</dbReference>
<dbReference type="PANTHER" id="PTHR12526">
    <property type="entry name" value="GLYCOSYLTRANSFERASE"/>
    <property type="match status" value="1"/>
</dbReference>
<dbReference type="eggNOG" id="COG0438">
    <property type="taxonomic scope" value="Bacteria"/>
</dbReference>
<dbReference type="KEGG" id="saci:Sinac_2472"/>
<dbReference type="Proteomes" id="UP000010798">
    <property type="component" value="Chromosome"/>
</dbReference>
<accession>L0DDN6</accession>
<dbReference type="InterPro" id="IPR028098">
    <property type="entry name" value="Glyco_trans_4-like_N"/>
</dbReference>
<dbReference type="Gene3D" id="3.40.50.2000">
    <property type="entry name" value="Glycogen Phosphorylase B"/>
    <property type="match status" value="2"/>
</dbReference>
<feature type="domain" description="Glycosyltransferase subfamily 4-like N-terminal" evidence="1">
    <location>
        <begin position="28"/>
        <end position="180"/>
    </location>
</feature>
<protein>
    <submittedName>
        <fullName evidence="2">Glycosyltransferase</fullName>
    </submittedName>
</protein>
<dbReference type="OrthoDB" id="232381at2"/>
<keyword evidence="3" id="KW-1185">Reference proteome</keyword>
<dbReference type="GO" id="GO:0016757">
    <property type="term" value="F:glycosyltransferase activity"/>
    <property type="evidence" value="ECO:0007669"/>
    <property type="project" value="UniProtKB-ARBA"/>
</dbReference>
<dbReference type="Pfam" id="PF13692">
    <property type="entry name" value="Glyco_trans_1_4"/>
    <property type="match status" value="1"/>
</dbReference>
<keyword evidence="2" id="KW-0808">Transferase</keyword>
<evidence type="ECO:0000313" key="3">
    <source>
        <dbReference type="Proteomes" id="UP000010798"/>
    </source>
</evidence>
<dbReference type="SUPFAM" id="SSF53756">
    <property type="entry name" value="UDP-Glycosyltransferase/glycogen phosphorylase"/>
    <property type="match status" value="1"/>
</dbReference>
<dbReference type="PANTHER" id="PTHR12526:SF637">
    <property type="entry name" value="GLYCOSYLTRANSFERASE EPSF-RELATED"/>
    <property type="match status" value="1"/>
</dbReference>